<proteinExistence type="predicted"/>
<dbReference type="PANTHER" id="PTHR11079:SF162">
    <property type="entry name" value="RIBOFLAVIN BIOSYNTHESIS PROTEIN PYRD, CHLOROPLASTIC"/>
    <property type="match status" value="1"/>
</dbReference>
<accession>V4PAF1</accession>
<dbReference type="PATRIC" id="fig|1121022.4.peg.2324"/>
<dbReference type="Proteomes" id="UP000017837">
    <property type="component" value="Unassembled WGS sequence"/>
</dbReference>
<dbReference type="EMBL" id="AWGB01000021">
    <property type="protein sequence ID" value="ESQ90882.1"/>
    <property type="molecule type" value="Genomic_DNA"/>
</dbReference>
<protein>
    <recommendedName>
        <fullName evidence="1">CMP/dCMP-type deaminase domain-containing protein</fullName>
    </recommendedName>
</protein>
<dbReference type="PANTHER" id="PTHR11079">
    <property type="entry name" value="CYTOSINE DEAMINASE FAMILY MEMBER"/>
    <property type="match status" value="1"/>
</dbReference>
<feature type="domain" description="CMP/dCMP-type deaminase" evidence="1">
    <location>
        <begin position="1"/>
        <end position="124"/>
    </location>
</feature>
<dbReference type="Pfam" id="PF00383">
    <property type="entry name" value="dCMP_cyt_deam_1"/>
    <property type="match status" value="1"/>
</dbReference>
<comment type="caution">
    <text evidence="2">The sequence shown here is derived from an EMBL/GenBank/DDBJ whole genome shotgun (WGS) entry which is preliminary data.</text>
</comment>
<dbReference type="STRING" id="1121022.GCA_000376105_01407"/>
<dbReference type="InterPro" id="IPR016193">
    <property type="entry name" value="Cytidine_deaminase-like"/>
</dbReference>
<organism evidence="2 3">
    <name type="scientific">Asticcacaulis benevestitus DSM 16100 = ATCC BAA-896</name>
    <dbReference type="NCBI Taxonomy" id="1121022"/>
    <lineage>
        <taxon>Bacteria</taxon>
        <taxon>Pseudomonadati</taxon>
        <taxon>Pseudomonadota</taxon>
        <taxon>Alphaproteobacteria</taxon>
        <taxon>Caulobacterales</taxon>
        <taxon>Caulobacteraceae</taxon>
        <taxon>Asticcacaulis</taxon>
    </lineage>
</organism>
<dbReference type="InterPro" id="IPR002125">
    <property type="entry name" value="CMP_dCMP_dom"/>
</dbReference>
<gene>
    <name evidence="2" type="ORF">ABENE_11470</name>
</gene>
<evidence type="ECO:0000313" key="2">
    <source>
        <dbReference type="EMBL" id="ESQ90882.1"/>
    </source>
</evidence>
<name>V4PAF1_9CAUL</name>
<reference evidence="2 3" key="1">
    <citation type="journal article" date="2014" name="Nature">
        <title>Sequential evolution of bacterial morphology by co-option of a developmental regulator.</title>
        <authorList>
            <person name="Jiang C."/>
            <person name="Brown P.J."/>
            <person name="Ducret A."/>
            <person name="Brun Y.V."/>
        </authorList>
    </citation>
    <scope>NUCLEOTIDE SEQUENCE [LARGE SCALE GENOMIC DNA]</scope>
    <source>
        <strain evidence="2 3">DSM 16100</strain>
    </source>
</reference>
<sequence>MADAAFMQHALRLGLSQMGRTWPNPAVGCVIVKDGVVIAEGATGDGGRPHAEEVALDIAGEAARGATAYVTLEPCGQRSNGGCSCSQRLVEAGVARVVYACDDPSPYASHIGVERMTAAGLKVEKGLMAQEAARLIAPTAHYHQTGLPLVETDGDGQGFDAAFMSESDDLIAELKAWALRGYRHLSVPEKSELAHALRALGLMAG</sequence>
<dbReference type="GO" id="GO:0008835">
    <property type="term" value="F:diaminohydroxyphosphoribosylaminopyrimidine deaminase activity"/>
    <property type="evidence" value="ECO:0007669"/>
    <property type="project" value="TreeGrafter"/>
</dbReference>
<dbReference type="Gene3D" id="3.40.140.10">
    <property type="entry name" value="Cytidine Deaminase, domain 2"/>
    <property type="match status" value="1"/>
</dbReference>
<evidence type="ECO:0000313" key="3">
    <source>
        <dbReference type="Proteomes" id="UP000017837"/>
    </source>
</evidence>
<dbReference type="eggNOG" id="COG0117">
    <property type="taxonomic scope" value="Bacteria"/>
</dbReference>
<dbReference type="SUPFAM" id="SSF53927">
    <property type="entry name" value="Cytidine deaminase-like"/>
    <property type="match status" value="1"/>
</dbReference>
<dbReference type="RefSeq" id="WP_018081073.1">
    <property type="nucleotide sequence ID" value="NZ_AQWM01000003.1"/>
</dbReference>
<dbReference type="AlphaFoldDB" id="V4PAF1"/>
<keyword evidence="3" id="KW-1185">Reference proteome</keyword>
<evidence type="ECO:0000259" key="1">
    <source>
        <dbReference type="PROSITE" id="PS51747"/>
    </source>
</evidence>
<dbReference type="OrthoDB" id="9800865at2"/>
<dbReference type="PROSITE" id="PS51747">
    <property type="entry name" value="CYT_DCMP_DEAMINASES_2"/>
    <property type="match status" value="1"/>
</dbReference>